<dbReference type="RefSeq" id="WP_245301123.1">
    <property type="nucleotide sequence ID" value="NZ_JAGGLT010000006.1"/>
</dbReference>
<dbReference type="EMBL" id="JAGGLT010000006">
    <property type="protein sequence ID" value="MBP2071275.1"/>
    <property type="molecule type" value="Genomic_DNA"/>
</dbReference>
<dbReference type="Proteomes" id="UP001166402">
    <property type="component" value="Unassembled WGS sequence"/>
</dbReference>
<protein>
    <recommendedName>
        <fullName evidence="3">DUF4352 domain-containing protein</fullName>
    </recommendedName>
</protein>
<accession>A0ABS4NE53</accession>
<comment type="caution">
    <text evidence="1">The sequence shown here is derived from an EMBL/GenBank/DDBJ whole genome shotgun (WGS) entry which is preliminary data.</text>
</comment>
<evidence type="ECO:0008006" key="3">
    <source>
        <dbReference type="Google" id="ProtNLM"/>
    </source>
</evidence>
<evidence type="ECO:0000313" key="1">
    <source>
        <dbReference type="EMBL" id="MBP2071275.1"/>
    </source>
</evidence>
<gene>
    <name evidence="1" type="ORF">J2Z80_000786</name>
</gene>
<evidence type="ECO:0000313" key="2">
    <source>
        <dbReference type="Proteomes" id="UP001166402"/>
    </source>
</evidence>
<proteinExistence type="predicted"/>
<name>A0ABS4NE53_9THEO</name>
<organism evidence="1 2">
    <name type="scientific">Thermoanaerobacterium butyriciformans</name>
    <dbReference type="NCBI Taxonomy" id="1702242"/>
    <lineage>
        <taxon>Bacteria</taxon>
        <taxon>Bacillati</taxon>
        <taxon>Bacillota</taxon>
        <taxon>Clostridia</taxon>
        <taxon>Thermoanaerobacterales</taxon>
        <taxon>Thermoanaerobacteraceae</taxon>
        <taxon>Thermoanaerobacterium</taxon>
    </lineage>
</organism>
<keyword evidence="2" id="KW-1185">Reference proteome</keyword>
<sequence>MSFFIYYDYYSYNKSHFQIYLYQTNDAPNLNYKTKSKHFKINTTIEIGKNNNTKTNGLDSAEDIQKTQDSNEFTSLNYTIRVENISKEKLNNIKIVVFLDKGLEPYIVSGLVYFGTPIQQKILDSIKKPIKLIIKWDGGEEDLMLQNFDIKII</sequence>
<reference evidence="1" key="1">
    <citation type="submission" date="2021-03" db="EMBL/GenBank/DDBJ databases">
        <title>Genomic Encyclopedia of Type Strains, Phase IV (KMG-IV): sequencing the most valuable type-strain genomes for metagenomic binning, comparative biology and taxonomic classification.</title>
        <authorList>
            <person name="Goeker M."/>
        </authorList>
    </citation>
    <scope>NUCLEOTIDE SEQUENCE</scope>
    <source>
        <strain evidence="1">DSM 101588</strain>
    </source>
</reference>